<keyword evidence="3" id="KW-1185">Reference proteome</keyword>
<reference evidence="3" key="1">
    <citation type="journal article" date="2019" name="PLoS Negl. Trop. Dis.">
        <title>Revisiting the worldwide diversity of Leptospira species in the environment.</title>
        <authorList>
            <person name="Vincent A.T."/>
            <person name="Schiettekatte O."/>
            <person name="Bourhy P."/>
            <person name="Veyrier F.J."/>
            <person name="Picardeau M."/>
        </authorList>
    </citation>
    <scope>NUCLEOTIDE SEQUENCE [LARGE SCALE GENOMIC DNA]</scope>
    <source>
        <strain evidence="3">201601298</strain>
    </source>
</reference>
<dbReference type="RefSeq" id="WP_135694196.1">
    <property type="nucleotide sequence ID" value="NZ_RQHK01000003.1"/>
</dbReference>
<dbReference type="Pfam" id="PF03544">
    <property type="entry name" value="TonB_C"/>
    <property type="match status" value="1"/>
</dbReference>
<sequence>MNEKGIFKKAQIILGKNPLFGEKALEIVKKIRFKPALKNGIPVKSSHRIPNHFSFD</sequence>
<comment type="caution">
    <text evidence="2">The sequence shown here is derived from an EMBL/GenBank/DDBJ whole genome shotgun (WGS) entry which is preliminary data.</text>
</comment>
<organism evidence="2 3">
    <name type="scientific">Leptospira mtsangambouensis</name>
    <dbReference type="NCBI Taxonomy" id="2484912"/>
    <lineage>
        <taxon>Bacteria</taxon>
        <taxon>Pseudomonadati</taxon>
        <taxon>Spirochaetota</taxon>
        <taxon>Spirochaetia</taxon>
        <taxon>Leptospirales</taxon>
        <taxon>Leptospiraceae</taxon>
        <taxon>Leptospira</taxon>
    </lineage>
</organism>
<protein>
    <recommendedName>
        <fullName evidence="1">TonB C-terminal domain-containing protein</fullName>
    </recommendedName>
</protein>
<dbReference type="SUPFAM" id="SSF74653">
    <property type="entry name" value="TolA/TonB C-terminal domain"/>
    <property type="match status" value="1"/>
</dbReference>
<accession>A0ABY2P1M1</accession>
<feature type="domain" description="TonB C-terminal" evidence="1">
    <location>
        <begin position="2"/>
        <end position="54"/>
    </location>
</feature>
<proteinExistence type="predicted"/>
<evidence type="ECO:0000259" key="1">
    <source>
        <dbReference type="Pfam" id="PF03544"/>
    </source>
</evidence>
<dbReference type="Proteomes" id="UP000297940">
    <property type="component" value="Unassembled WGS sequence"/>
</dbReference>
<evidence type="ECO:0000313" key="3">
    <source>
        <dbReference type="Proteomes" id="UP000297940"/>
    </source>
</evidence>
<name>A0ABY2P1M1_9LEPT</name>
<dbReference type="EMBL" id="RQHK01000003">
    <property type="protein sequence ID" value="TGM78432.1"/>
    <property type="molecule type" value="Genomic_DNA"/>
</dbReference>
<gene>
    <name evidence="2" type="ORF">EHR01_07665</name>
</gene>
<evidence type="ECO:0000313" key="2">
    <source>
        <dbReference type="EMBL" id="TGM78432.1"/>
    </source>
</evidence>
<dbReference type="Gene3D" id="3.30.1150.10">
    <property type="match status" value="1"/>
</dbReference>
<dbReference type="InterPro" id="IPR037682">
    <property type="entry name" value="TonB_C"/>
</dbReference>